<dbReference type="PANTHER" id="PTHR36486">
    <property type="entry name" value="OS01G0977800 PROTEIN"/>
    <property type="match status" value="1"/>
</dbReference>
<feature type="binding site" evidence="5">
    <location>
        <begin position="758"/>
        <end position="761"/>
    </location>
    <ligand>
        <name>GTP</name>
        <dbReference type="ChEBI" id="CHEBI:37565"/>
    </ligand>
</feature>
<evidence type="ECO:0000256" key="3">
    <source>
        <dbReference type="ARBA" id="ARBA00023134"/>
    </source>
</evidence>
<dbReference type="OrthoDB" id="5817230at2759"/>
<evidence type="ECO:0000313" key="8">
    <source>
        <dbReference type="RefSeq" id="XP_020093021.1"/>
    </source>
</evidence>
<feature type="binding site" evidence="6">
    <location>
        <position position="651"/>
    </location>
    <ligand>
        <name>Mg(2+)</name>
        <dbReference type="ChEBI" id="CHEBI:18420"/>
    </ligand>
</feature>
<keyword evidence="2 5" id="KW-0547">Nucleotide-binding</keyword>
<evidence type="ECO:0000313" key="7">
    <source>
        <dbReference type="Proteomes" id="UP000515123"/>
    </source>
</evidence>
<dbReference type="SUPFAM" id="SSF52540">
    <property type="entry name" value="P-loop containing nucleoside triphosphate hydrolases"/>
    <property type="match status" value="1"/>
</dbReference>
<reference evidence="7" key="1">
    <citation type="journal article" date="2015" name="Nat. Genet.">
        <title>The pineapple genome and the evolution of CAM photosynthesis.</title>
        <authorList>
            <person name="Ming R."/>
            <person name="VanBuren R."/>
            <person name="Wai C.M."/>
            <person name="Tang H."/>
            <person name="Schatz M.C."/>
            <person name="Bowers J.E."/>
            <person name="Lyons E."/>
            <person name="Wang M.L."/>
            <person name="Chen J."/>
            <person name="Biggers E."/>
            <person name="Zhang J."/>
            <person name="Huang L."/>
            <person name="Zhang L."/>
            <person name="Miao W."/>
            <person name="Zhang J."/>
            <person name="Ye Z."/>
            <person name="Miao C."/>
            <person name="Lin Z."/>
            <person name="Wang H."/>
            <person name="Zhou H."/>
            <person name="Yim W.C."/>
            <person name="Priest H.D."/>
            <person name="Zheng C."/>
            <person name="Woodhouse M."/>
            <person name="Edger P.P."/>
            <person name="Guyot R."/>
            <person name="Guo H.B."/>
            <person name="Guo H."/>
            <person name="Zheng G."/>
            <person name="Singh R."/>
            <person name="Sharma A."/>
            <person name="Min X."/>
            <person name="Zheng Y."/>
            <person name="Lee H."/>
            <person name="Gurtowski J."/>
            <person name="Sedlazeck F.J."/>
            <person name="Harkess A."/>
            <person name="McKain M.R."/>
            <person name="Liao Z."/>
            <person name="Fang J."/>
            <person name="Liu J."/>
            <person name="Zhang X."/>
            <person name="Zhang Q."/>
            <person name="Hu W."/>
            <person name="Qin Y."/>
            <person name="Wang K."/>
            <person name="Chen L.Y."/>
            <person name="Shirley N."/>
            <person name="Lin Y.R."/>
            <person name="Liu L.Y."/>
            <person name="Hernandez A.G."/>
            <person name="Wright C.L."/>
            <person name="Bulone V."/>
            <person name="Tuskan G.A."/>
            <person name="Heath K."/>
            <person name="Zee F."/>
            <person name="Moore P.H."/>
            <person name="Sunkar R."/>
            <person name="Leebens-Mack J.H."/>
            <person name="Mockler T."/>
            <person name="Bennetzen J.L."/>
            <person name="Freeling M."/>
            <person name="Sankoff D."/>
            <person name="Paterson A.H."/>
            <person name="Zhu X."/>
            <person name="Yang X."/>
            <person name="Smith J.A."/>
            <person name="Cushman J.C."/>
            <person name="Paull R.E."/>
            <person name="Yu Q."/>
        </authorList>
    </citation>
    <scope>NUCLEOTIDE SEQUENCE [LARGE SCALE GENOMIC DNA]</scope>
    <source>
        <strain evidence="7">cv. F153</strain>
    </source>
</reference>
<dbReference type="InterPro" id="IPR027417">
    <property type="entry name" value="P-loop_NTPase"/>
</dbReference>
<keyword evidence="3 5" id="KW-0342">GTP-binding</keyword>
<evidence type="ECO:0000256" key="2">
    <source>
        <dbReference type="ARBA" id="ARBA00022741"/>
    </source>
</evidence>
<keyword evidence="4" id="KW-0807">Transducer</keyword>
<dbReference type="GO" id="GO:0003924">
    <property type="term" value="F:GTPase activity"/>
    <property type="evidence" value="ECO:0007669"/>
    <property type="project" value="InterPro"/>
</dbReference>
<keyword evidence="7" id="KW-1185">Reference proteome</keyword>
<evidence type="ECO:0000256" key="1">
    <source>
        <dbReference type="ARBA" id="ARBA00022723"/>
    </source>
</evidence>
<dbReference type="GO" id="GO:0007186">
    <property type="term" value="P:G protein-coupled receptor signaling pathway"/>
    <property type="evidence" value="ECO:0007669"/>
    <property type="project" value="InterPro"/>
</dbReference>
<dbReference type="GeneID" id="109713375"/>
<organism evidence="7 8">
    <name type="scientific">Ananas comosus</name>
    <name type="common">Pineapple</name>
    <name type="synonym">Ananas ananas</name>
    <dbReference type="NCBI Taxonomy" id="4615"/>
    <lineage>
        <taxon>Eukaryota</taxon>
        <taxon>Viridiplantae</taxon>
        <taxon>Streptophyta</taxon>
        <taxon>Embryophyta</taxon>
        <taxon>Tracheophyta</taxon>
        <taxon>Spermatophyta</taxon>
        <taxon>Magnoliopsida</taxon>
        <taxon>Liliopsida</taxon>
        <taxon>Poales</taxon>
        <taxon>Bromeliaceae</taxon>
        <taxon>Bromelioideae</taxon>
        <taxon>Ananas</taxon>
    </lineage>
</organism>
<dbReference type="PROSITE" id="PS51882">
    <property type="entry name" value="G_ALPHA"/>
    <property type="match status" value="1"/>
</dbReference>
<dbReference type="PANTHER" id="PTHR36486:SF4">
    <property type="entry name" value="PH DOMAIN-CONTAINING PROTEIN"/>
    <property type="match status" value="1"/>
</dbReference>
<dbReference type="InterPro" id="IPR001019">
    <property type="entry name" value="Gprotein_alpha_su"/>
</dbReference>
<evidence type="ECO:0000256" key="6">
    <source>
        <dbReference type="PIRSR" id="PIRSR601019-2"/>
    </source>
</evidence>
<evidence type="ECO:0000256" key="4">
    <source>
        <dbReference type="ARBA" id="ARBA00023224"/>
    </source>
</evidence>
<dbReference type="Gene3D" id="1.10.400.10">
    <property type="entry name" value="GI Alpha 1, domain 2-like"/>
    <property type="match status" value="1"/>
</dbReference>
<dbReference type="GO" id="GO:0005525">
    <property type="term" value="F:GTP binding"/>
    <property type="evidence" value="ECO:0007669"/>
    <property type="project" value="UniProtKB-KW"/>
</dbReference>
<feature type="binding site" evidence="6">
    <location>
        <position position="481"/>
    </location>
    <ligand>
        <name>Mg(2+)</name>
        <dbReference type="ChEBI" id="CHEBI:18420"/>
    </ligand>
</feature>
<proteinExistence type="predicted"/>
<dbReference type="GO" id="GO:0031683">
    <property type="term" value="F:G-protein beta/gamma-subunit complex binding"/>
    <property type="evidence" value="ECO:0007669"/>
    <property type="project" value="InterPro"/>
</dbReference>
<name>A0A6P5F9Z6_ANACO</name>
<feature type="binding site" evidence="5">
    <location>
        <begin position="672"/>
        <end position="676"/>
    </location>
    <ligand>
        <name>GTP</name>
        <dbReference type="ChEBI" id="CHEBI:37565"/>
    </ligand>
</feature>
<dbReference type="InterPro" id="IPR011025">
    <property type="entry name" value="GproteinA_insert"/>
</dbReference>
<keyword evidence="6" id="KW-0460">Magnesium</keyword>
<dbReference type="FunFam" id="1.10.400.10:FF:000013">
    <property type="entry name" value="Extra-large guanine nucleotide-binding protein 2"/>
    <property type="match status" value="1"/>
</dbReference>
<dbReference type="AlphaFoldDB" id="A0A6P5F9Z6"/>
<dbReference type="Proteomes" id="UP000515123">
    <property type="component" value="Linkage group 7"/>
</dbReference>
<dbReference type="SMART" id="SM00275">
    <property type="entry name" value="G_alpha"/>
    <property type="match status" value="1"/>
</dbReference>
<keyword evidence="1 6" id="KW-0479">Metal-binding</keyword>
<protein>
    <submittedName>
        <fullName evidence="8">Extra-large guanine nucleotide-binding protein 1</fullName>
    </submittedName>
</protein>
<dbReference type="Pfam" id="PF00503">
    <property type="entry name" value="G-alpha"/>
    <property type="match status" value="1"/>
</dbReference>
<dbReference type="FunFam" id="3.40.50.300:FF:000692">
    <property type="entry name" value="Guanine nucleotide-binding protein subunit alpha"/>
    <property type="match status" value="1"/>
</dbReference>
<dbReference type="PRINTS" id="PR00318">
    <property type="entry name" value="GPROTEINA"/>
</dbReference>
<reference evidence="8" key="2">
    <citation type="submission" date="2025-08" db="UniProtKB">
        <authorList>
            <consortium name="RefSeq"/>
        </authorList>
    </citation>
    <scope>IDENTIFICATION</scope>
    <source>
        <tissue evidence="8">Leaf</tissue>
    </source>
</reference>
<dbReference type="RefSeq" id="XP_020093021.1">
    <property type="nucleotide sequence ID" value="XM_020237432.1"/>
</dbReference>
<dbReference type="GO" id="GO:0046872">
    <property type="term" value="F:metal ion binding"/>
    <property type="evidence" value="ECO:0007669"/>
    <property type="project" value="UniProtKB-KW"/>
</dbReference>
<sequence length="875" mass="96845">MAETADYSFAVEYHGPPLPYDIPKAIPIEIERIPVAAVAPPSASDAAEALPVVHPLTSPLRKAAPTPAVEHAAAAAAAAAASPTSVIENHAVMDGPDAEAGSSGLLGSSSCLDRSAELTEGGVESSGPVGSSLPDRISTESALSLEFDFRSSASENDDDDDDDDEGVAPHAKKALVTFQSSAQSSGSASPAVGLARQRREEFELRGKKGACYHCLKGSRFAEKEACLVCDAKYCSGCVLRAMGSMPEGRKCVSCIGFPVLESKRERLGKCSRMLRRLLSSPEIELAMKAEKNCEANQLRPEDIFVNGKKLTPEELVLLQNCSCPPPKLKPGYYWYDKVSGFWGKEGHKPHKIITAHLNVGGSLDSRASNGNTGIFINGREITKAELQMLKWAGVQCAGNPHFWLNADGTYQEEGQKNIKGQIWGKPIMKLLCPVLSLPTPTKAANSNGDEVIDMVRAIPDYLEQRTVQKMLLVGLHGSGTSTIIKQAKFLYRGVPFSNDERQDIKVIIQSNIYSYLAILLEGREMFEEESLAERRNSCQHCPSGNYESDDCNRVTDYSFSPRLRELSDWLLKVMASGNLDTSFPTYACEYAPLVEELWNDAAIQATYRRRSELLMLPITASYFLERVVDISRMEYEPSDKDILYADRITSSNGIACTDFSFGPLACDGHAIDGDQQDMLLRYQLIRIHTKGLGQNCKWLDMFEDIKIVLFCIALSDYDEYYEDPNGVLINKMIESKRLFENLVTHPTFEEMNFLLILNKFDLLEQKIDTSPLTICEWFSDFNPVVSRNQPSNTRNPNSGATMAQQAFHHIAVKFKRLFSSITGRRLYVTWTNGLAQDTVDAALRYGREILIWEEEKPIFGSSESIYSTEPSSYSN</sequence>
<evidence type="ECO:0000256" key="5">
    <source>
        <dbReference type="PIRSR" id="PIRSR601019-1"/>
    </source>
</evidence>
<gene>
    <name evidence="8" type="primary">LOC109713375</name>
</gene>
<dbReference type="CDD" id="cd00066">
    <property type="entry name" value="G-alpha"/>
    <property type="match status" value="1"/>
</dbReference>
<dbReference type="SUPFAM" id="SSF47895">
    <property type="entry name" value="Transducin (alpha subunit), insertion domain"/>
    <property type="match status" value="1"/>
</dbReference>
<dbReference type="Gene3D" id="3.40.50.300">
    <property type="entry name" value="P-loop containing nucleotide triphosphate hydrolases"/>
    <property type="match status" value="1"/>
</dbReference>
<dbReference type="InterPro" id="IPR053057">
    <property type="entry name" value="XLG_GTP-binding"/>
</dbReference>
<accession>A0A6P5F9Z6</accession>